<sequence length="129" mass="14253">MRRLVQRPCPDRSAEWKKRFEDVAMERAPSMFDKCNPFSDIFISDFWGDLLGKIGIPDFEVCGYGKDDLFKDTIGNSENGIRKSASDAIKGEIEDTINKAIKPITGKGSSGSDILNNGSNSAIKDAIFN</sequence>
<gene>
    <name evidence="1" type="ORF">P5S46_22240</name>
</gene>
<organism evidence="1 2">
    <name type="scientific">Aeromonas caviae</name>
    <name type="common">Aeromonas punctata</name>
    <dbReference type="NCBI Taxonomy" id="648"/>
    <lineage>
        <taxon>Bacteria</taxon>
        <taxon>Pseudomonadati</taxon>
        <taxon>Pseudomonadota</taxon>
        <taxon>Gammaproteobacteria</taxon>
        <taxon>Aeromonadales</taxon>
        <taxon>Aeromonadaceae</taxon>
        <taxon>Aeromonas</taxon>
    </lineage>
</organism>
<reference evidence="1" key="1">
    <citation type="submission" date="2023-03" db="EMBL/GenBank/DDBJ databases">
        <title>Aeromonas caviae strain AC1520.</title>
        <authorList>
            <person name="Xie T."/>
            <person name="Zhang Q."/>
            <person name="Deng J."/>
            <person name="Li X."/>
        </authorList>
    </citation>
    <scope>NUCLEOTIDE SEQUENCE</scope>
    <source>
        <strain evidence="1">AC1520</strain>
        <plasmid evidence="1">pAC1520</plasmid>
    </source>
</reference>
<dbReference type="AlphaFoldDB" id="A0AAJ5ZFQ0"/>
<dbReference type="EMBL" id="CP120943">
    <property type="protein sequence ID" value="WFG00217.1"/>
    <property type="molecule type" value="Genomic_DNA"/>
</dbReference>
<evidence type="ECO:0000313" key="1">
    <source>
        <dbReference type="EMBL" id="WFG00217.1"/>
    </source>
</evidence>
<accession>A0AAJ5ZFQ0</accession>
<name>A0AAJ5ZFQ0_AERCA</name>
<dbReference type="Proteomes" id="UP001218423">
    <property type="component" value="Plasmid pAC1520"/>
</dbReference>
<dbReference type="RefSeq" id="WP_277857188.1">
    <property type="nucleotide sequence ID" value="NZ_CP120943.1"/>
</dbReference>
<keyword evidence="1" id="KW-0614">Plasmid</keyword>
<geneLocation type="plasmid" evidence="1 2">
    <name>pAC1520</name>
</geneLocation>
<evidence type="ECO:0000313" key="2">
    <source>
        <dbReference type="Proteomes" id="UP001218423"/>
    </source>
</evidence>
<protein>
    <submittedName>
        <fullName evidence="1">Uncharacterized protein</fullName>
    </submittedName>
</protein>
<proteinExistence type="predicted"/>